<evidence type="ECO:0000256" key="3">
    <source>
        <dbReference type="ARBA" id="ARBA00019010"/>
    </source>
</evidence>
<dbReference type="GO" id="GO:0046872">
    <property type="term" value="F:metal ion binding"/>
    <property type="evidence" value="ECO:0007669"/>
    <property type="project" value="UniProtKB-KW"/>
</dbReference>
<keyword evidence="9" id="KW-0460">Magnesium</keyword>
<evidence type="ECO:0000256" key="10">
    <source>
        <dbReference type="ARBA" id="ARBA00032441"/>
    </source>
</evidence>
<proteinExistence type="inferred from homology"/>
<organism evidence="11 12">
    <name type="scientific">Haemophilus paracuniculus</name>
    <dbReference type="NCBI Taxonomy" id="734"/>
    <lineage>
        <taxon>Bacteria</taxon>
        <taxon>Pseudomonadati</taxon>
        <taxon>Pseudomonadota</taxon>
        <taxon>Gammaproteobacteria</taxon>
        <taxon>Pasteurellales</taxon>
        <taxon>Pasteurellaceae</taxon>
        <taxon>Haemophilus</taxon>
    </lineage>
</organism>
<evidence type="ECO:0000256" key="4">
    <source>
        <dbReference type="ARBA" id="ARBA00022490"/>
    </source>
</evidence>
<dbReference type="Pfam" id="PF02367">
    <property type="entry name" value="TsaE"/>
    <property type="match status" value="1"/>
</dbReference>
<dbReference type="EMBL" id="MUYA01000004">
    <property type="protein sequence ID" value="OOS00169.1"/>
    <property type="molecule type" value="Genomic_DNA"/>
</dbReference>
<dbReference type="GO" id="GO:0005737">
    <property type="term" value="C:cytoplasm"/>
    <property type="evidence" value="ECO:0007669"/>
    <property type="project" value="UniProtKB-SubCell"/>
</dbReference>
<keyword evidence="8" id="KW-0067">ATP-binding</keyword>
<dbReference type="STRING" id="734.B0187_04290"/>
<sequence length="166" mass="18914">MDSNFTFHFDHEPAMLQFGQQLAVALRQFLAQHSEQGLVIYLNGELGAGKTTLTRSIVQAFGHQGNVKSPTYTLVEEYPLTPFQLYHFDLYRLADPEELEFMGIRDYFRPQTLCLLEWASRGQGMIPEADLTIQIDYVGEGRELTLIPQSPQLASFLVEFRPNLTA</sequence>
<dbReference type="InterPro" id="IPR027417">
    <property type="entry name" value="P-loop_NTPase"/>
</dbReference>
<evidence type="ECO:0000256" key="7">
    <source>
        <dbReference type="ARBA" id="ARBA00022741"/>
    </source>
</evidence>
<evidence type="ECO:0000256" key="1">
    <source>
        <dbReference type="ARBA" id="ARBA00004496"/>
    </source>
</evidence>
<keyword evidence="4" id="KW-0963">Cytoplasm</keyword>
<gene>
    <name evidence="11" type="ORF">B0187_04290</name>
</gene>
<comment type="caution">
    <text evidence="11">The sequence shown here is derived from an EMBL/GenBank/DDBJ whole genome shotgun (WGS) entry which is preliminary data.</text>
</comment>
<dbReference type="GO" id="GO:0016740">
    <property type="term" value="F:transferase activity"/>
    <property type="evidence" value="ECO:0007669"/>
    <property type="project" value="UniProtKB-KW"/>
</dbReference>
<accession>A0A1T0ATZ7</accession>
<evidence type="ECO:0000313" key="11">
    <source>
        <dbReference type="EMBL" id="OOS00169.1"/>
    </source>
</evidence>
<keyword evidence="5" id="KW-0819">tRNA processing</keyword>
<dbReference type="RefSeq" id="WP_078236621.1">
    <property type="nucleotide sequence ID" value="NZ_MUYA01000004.1"/>
</dbReference>
<comment type="similarity">
    <text evidence="2">Belongs to the TsaE family.</text>
</comment>
<dbReference type="PANTHER" id="PTHR33540">
    <property type="entry name" value="TRNA THREONYLCARBAMOYLADENOSINE BIOSYNTHESIS PROTEIN TSAE"/>
    <property type="match status" value="1"/>
</dbReference>
<reference evidence="11 12" key="1">
    <citation type="submission" date="2017-02" db="EMBL/GenBank/DDBJ databases">
        <title>Draft genome sequence of Haemophilus paracuniculus CCUG 43573 type strain.</title>
        <authorList>
            <person name="Engstrom-Jakobsson H."/>
            <person name="Salva-Serra F."/>
            <person name="Thorell K."/>
            <person name="Gonzales-Siles L."/>
            <person name="Karlsson R."/>
            <person name="Boulund F."/>
            <person name="Engstrand L."/>
            <person name="Kristiansson E."/>
            <person name="Moore E."/>
        </authorList>
    </citation>
    <scope>NUCLEOTIDE SEQUENCE [LARGE SCALE GENOMIC DNA]</scope>
    <source>
        <strain evidence="11 12">CCUG 43573</strain>
    </source>
</reference>
<dbReference type="OrthoDB" id="9800307at2"/>
<dbReference type="GO" id="GO:0005524">
    <property type="term" value="F:ATP binding"/>
    <property type="evidence" value="ECO:0007669"/>
    <property type="project" value="UniProtKB-KW"/>
</dbReference>
<dbReference type="GO" id="GO:0002949">
    <property type="term" value="P:tRNA threonylcarbamoyladenosine modification"/>
    <property type="evidence" value="ECO:0007669"/>
    <property type="project" value="InterPro"/>
</dbReference>
<keyword evidence="7" id="KW-0547">Nucleotide-binding</keyword>
<keyword evidence="12" id="KW-1185">Reference proteome</keyword>
<evidence type="ECO:0000256" key="2">
    <source>
        <dbReference type="ARBA" id="ARBA00007599"/>
    </source>
</evidence>
<dbReference type="InterPro" id="IPR003442">
    <property type="entry name" value="T6A_TsaE"/>
</dbReference>
<evidence type="ECO:0000256" key="9">
    <source>
        <dbReference type="ARBA" id="ARBA00022842"/>
    </source>
</evidence>
<name>A0A1T0ATZ7_9PAST</name>
<dbReference type="NCBIfam" id="TIGR00150">
    <property type="entry name" value="T6A_YjeE"/>
    <property type="match status" value="1"/>
</dbReference>
<keyword evidence="11" id="KW-0808">Transferase</keyword>
<protein>
    <recommendedName>
        <fullName evidence="3">tRNA threonylcarbamoyladenosine biosynthesis protein TsaE</fullName>
    </recommendedName>
    <alternativeName>
        <fullName evidence="10">t(6)A37 threonylcarbamoyladenosine biosynthesis protein TsaE</fullName>
    </alternativeName>
</protein>
<evidence type="ECO:0000256" key="5">
    <source>
        <dbReference type="ARBA" id="ARBA00022694"/>
    </source>
</evidence>
<dbReference type="PANTHER" id="PTHR33540:SF2">
    <property type="entry name" value="TRNA THREONYLCARBAMOYLADENOSINE BIOSYNTHESIS PROTEIN TSAE"/>
    <property type="match status" value="1"/>
</dbReference>
<evidence type="ECO:0000313" key="12">
    <source>
        <dbReference type="Proteomes" id="UP000190867"/>
    </source>
</evidence>
<keyword evidence="6" id="KW-0479">Metal-binding</keyword>
<comment type="subcellular location">
    <subcellularLocation>
        <location evidence="1">Cytoplasm</location>
    </subcellularLocation>
</comment>
<evidence type="ECO:0000256" key="6">
    <source>
        <dbReference type="ARBA" id="ARBA00022723"/>
    </source>
</evidence>
<dbReference type="SUPFAM" id="SSF52540">
    <property type="entry name" value="P-loop containing nucleoside triphosphate hydrolases"/>
    <property type="match status" value="1"/>
</dbReference>
<dbReference type="AlphaFoldDB" id="A0A1T0ATZ7"/>
<dbReference type="Gene3D" id="3.40.50.300">
    <property type="entry name" value="P-loop containing nucleotide triphosphate hydrolases"/>
    <property type="match status" value="1"/>
</dbReference>
<dbReference type="Proteomes" id="UP000190867">
    <property type="component" value="Unassembled WGS sequence"/>
</dbReference>
<evidence type="ECO:0000256" key="8">
    <source>
        <dbReference type="ARBA" id="ARBA00022840"/>
    </source>
</evidence>